<accession>A0AA40BWP7</accession>
<comment type="caution">
    <text evidence="1">The sequence shown here is derived from an EMBL/GenBank/DDBJ whole genome shotgun (WGS) entry which is preliminary data.</text>
</comment>
<reference evidence="1" key="1">
    <citation type="submission" date="2023-06" db="EMBL/GenBank/DDBJ databases">
        <title>Genome-scale phylogeny and comparative genomics of the fungal order Sordariales.</title>
        <authorList>
            <consortium name="Lawrence Berkeley National Laboratory"/>
            <person name="Hensen N."/>
            <person name="Bonometti L."/>
            <person name="Westerberg I."/>
            <person name="Brannstrom I.O."/>
            <person name="Guillou S."/>
            <person name="Cros-Aarteil S."/>
            <person name="Calhoun S."/>
            <person name="Haridas S."/>
            <person name="Kuo A."/>
            <person name="Mondo S."/>
            <person name="Pangilinan J."/>
            <person name="Riley R."/>
            <person name="Labutti K."/>
            <person name="Andreopoulos B."/>
            <person name="Lipzen A."/>
            <person name="Chen C."/>
            <person name="Yanf M."/>
            <person name="Daum C."/>
            <person name="Ng V."/>
            <person name="Clum A."/>
            <person name="Steindorff A."/>
            <person name="Ohm R."/>
            <person name="Martin F."/>
            <person name="Silar P."/>
            <person name="Natvig D."/>
            <person name="Lalanne C."/>
            <person name="Gautier V."/>
            <person name="Ament-Velasquez S.L."/>
            <person name="Kruys A."/>
            <person name="Hutchinson M.I."/>
            <person name="Powell A.J."/>
            <person name="Barry K."/>
            <person name="Miller A.N."/>
            <person name="Grigoriev I.V."/>
            <person name="Debuchy R."/>
            <person name="Gladieux P."/>
            <person name="Thoren M.H."/>
            <person name="Johannesson H."/>
        </authorList>
    </citation>
    <scope>NUCLEOTIDE SEQUENCE</scope>
    <source>
        <strain evidence="1">CBS 606.72</strain>
    </source>
</reference>
<sequence>MGWQQPHSPRSRCLGKSDEQDAAAAWRNISLRGIRLLMLESCFDGVSGSAQRIGKILLAKWPLAGAASRAHFGIPFFTPQGSYWAAFVPEPLLSPLFLGPCHRGPIDGENHASPPGAQGEHECGLYCRSAPFPLFLDGDDVALRFVCWNEVCAMVDMVRTSRGVEVSGRSAFDDAGDNLAGQVCGALAAKTGNLLLCRAGKRSNLLLTECTSSLDCF</sequence>
<name>A0AA40BWP7_9PEZI</name>
<dbReference type="AlphaFoldDB" id="A0AA40BWP7"/>
<organism evidence="1 2">
    <name type="scientific">Immersiella caudata</name>
    <dbReference type="NCBI Taxonomy" id="314043"/>
    <lineage>
        <taxon>Eukaryota</taxon>
        <taxon>Fungi</taxon>
        <taxon>Dikarya</taxon>
        <taxon>Ascomycota</taxon>
        <taxon>Pezizomycotina</taxon>
        <taxon>Sordariomycetes</taxon>
        <taxon>Sordariomycetidae</taxon>
        <taxon>Sordariales</taxon>
        <taxon>Lasiosphaeriaceae</taxon>
        <taxon>Immersiella</taxon>
    </lineage>
</organism>
<evidence type="ECO:0000313" key="1">
    <source>
        <dbReference type="EMBL" id="KAK0616399.1"/>
    </source>
</evidence>
<dbReference type="Proteomes" id="UP001175000">
    <property type="component" value="Unassembled WGS sequence"/>
</dbReference>
<keyword evidence="2" id="KW-1185">Reference proteome</keyword>
<protein>
    <submittedName>
        <fullName evidence="1">Uncharacterized protein</fullName>
    </submittedName>
</protein>
<proteinExistence type="predicted"/>
<evidence type="ECO:0000313" key="2">
    <source>
        <dbReference type="Proteomes" id="UP001175000"/>
    </source>
</evidence>
<dbReference type="EMBL" id="JAULSU010000005">
    <property type="protein sequence ID" value="KAK0616399.1"/>
    <property type="molecule type" value="Genomic_DNA"/>
</dbReference>
<gene>
    <name evidence="1" type="ORF">B0T14DRAFT_246001</name>
</gene>